<dbReference type="GO" id="GO:0016740">
    <property type="term" value="F:transferase activity"/>
    <property type="evidence" value="ECO:0007669"/>
    <property type="project" value="UniProtKB-KW"/>
</dbReference>
<keyword evidence="9" id="KW-0408">Iron</keyword>
<keyword evidence="6" id="KW-0479">Metal-binding</keyword>
<keyword evidence="12" id="KW-0732">Signal</keyword>
<comment type="pathway">
    <text evidence="2">Cofactor biosynthesis; thiamine diphosphate biosynthesis.</text>
</comment>
<dbReference type="GO" id="GO:0046872">
    <property type="term" value="F:metal ion binding"/>
    <property type="evidence" value="ECO:0007669"/>
    <property type="project" value="UniProtKB-KW"/>
</dbReference>
<evidence type="ECO:0000256" key="4">
    <source>
        <dbReference type="ARBA" id="ARBA00011738"/>
    </source>
</evidence>
<evidence type="ECO:0000256" key="11">
    <source>
        <dbReference type="ARBA" id="ARBA00048179"/>
    </source>
</evidence>
<comment type="caution">
    <text evidence="14">The sequence shown here is derived from an EMBL/GenBank/DDBJ whole genome shotgun (WGS) entry which is preliminary data.</text>
</comment>
<evidence type="ECO:0000256" key="2">
    <source>
        <dbReference type="ARBA" id="ARBA00004948"/>
    </source>
</evidence>
<keyword evidence="8" id="KW-0784">Thiamine biosynthesis</keyword>
<proteinExistence type="inferred from homology"/>
<dbReference type="InterPro" id="IPR015168">
    <property type="entry name" value="SsuA/THI5"/>
</dbReference>
<keyword evidence="5" id="KW-0808">Transferase</keyword>
<accession>A0A444JD53</accession>
<evidence type="ECO:0000256" key="7">
    <source>
        <dbReference type="ARBA" id="ARBA00022898"/>
    </source>
</evidence>
<evidence type="ECO:0000259" key="13">
    <source>
        <dbReference type="Pfam" id="PF09084"/>
    </source>
</evidence>
<evidence type="ECO:0000256" key="10">
    <source>
        <dbReference type="ARBA" id="ARBA00033171"/>
    </source>
</evidence>
<evidence type="ECO:0000313" key="14">
    <source>
        <dbReference type="EMBL" id="RWX50993.1"/>
    </source>
</evidence>
<evidence type="ECO:0000256" key="8">
    <source>
        <dbReference type="ARBA" id="ARBA00022977"/>
    </source>
</evidence>
<dbReference type="InterPro" id="IPR027939">
    <property type="entry name" value="NMT1/THI5"/>
</dbReference>
<dbReference type="PANTHER" id="PTHR31528">
    <property type="entry name" value="4-AMINO-5-HYDROXYMETHYL-2-METHYLPYRIMIDINE PHOSPHATE SYNTHASE THI11-RELATED"/>
    <property type="match status" value="1"/>
</dbReference>
<reference evidence="14 15" key="1">
    <citation type="submission" date="2017-01" db="EMBL/GenBank/DDBJ databases">
        <title>The cable genome- insights into the physiology and evolution of filamentous bacteria capable of sulfide oxidation via long distance electron transfer.</title>
        <authorList>
            <person name="Schreiber L."/>
            <person name="Bjerg J.T."/>
            <person name="Boggild A."/>
            <person name="Van De Vossenberg J."/>
            <person name="Meysman F."/>
            <person name="Nielsen L.P."/>
            <person name="Schramm A."/>
            <person name="Kjeldsen K.U."/>
        </authorList>
    </citation>
    <scope>NUCLEOTIDE SEQUENCE [LARGE SCALE GENOMIC DNA]</scope>
    <source>
        <strain evidence="14">A5</strain>
    </source>
</reference>
<comment type="catalytic activity">
    <reaction evidence="11">
        <text>N(6)-(pyridoxal phosphate)-L-lysyl-[4-amino-5-hydroxymethyl-2-methylpyrimidine phosphate synthase] + L-histidyl-[4-amino-5-hydroxymethyl-2-methylpyrimidine phosphate synthase] + 2 Fe(3+) + 4 H2O = L-lysyl-[4-amino-5-hydroxymethyl-2-methylpyrimidine phosphate synthase] + (2S)-2-amino-5-hydroxy-4-oxopentanoyl-[4-amino-5-hydroxymethyl-2-methylpyrimidine phosphate synthase] + 4-amino-2-methyl-5-(phosphooxymethyl)pyrimidine + 3-oxopropanoate + 2 Fe(2+) + 2 H(+)</text>
        <dbReference type="Rhea" id="RHEA:65756"/>
        <dbReference type="Rhea" id="RHEA-COMP:16892"/>
        <dbReference type="Rhea" id="RHEA-COMP:16893"/>
        <dbReference type="Rhea" id="RHEA-COMP:16894"/>
        <dbReference type="Rhea" id="RHEA-COMP:16895"/>
        <dbReference type="ChEBI" id="CHEBI:15377"/>
        <dbReference type="ChEBI" id="CHEBI:15378"/>
        <dbReference type="ChEBI" id="CHEBI:29033"/>
        <dbReference type="ChEBI" id="CHEBI:29034"/>
        <dbReference type="ChEBI" id="CHEBI:29969"/>
        <dbReference type="ChEBI" id="CHEBI:29979"/>
        <dbReference type="ChEBI" id="CHEBI:33190"/>
        <dbReference type="ChEBI" id="CHEBI:58354"/>
        <dbReference type="ChEBI" id="CHEBI:143915"/>
        <dbReference type="ChEBI" id="CHEBI:157692"/>
    </reaction>
    <physiologicalReaction direction="left-to-right" evidence="11">
        <dbReference type="Rhea" id="RHEA:65757"/>
    </physiologicalReaction>
</comment>
<name>A0A444JD53_9BACT</name>
<feature type="signal peptide" evidence="12">
    <location>
        <begin position="1"/>
        <end position="32"/>
    </location>
</feature>
<feature type="domain" description="SsuA/THI5-like" evidence="13">
    <location>
        <begin position="52"/>
        <end position="264"/>
    </location>
</feature>
<dbReference type="AlphaFoldDB" id="A0A444JD53"/>
<feature type="chain" id="PRO_5019182287" description="Thiamine pyrimidine synthase" evidence="12">
    <location>
        <begin position="33"/>
        <end position="335"/>
    </location>
</feature>
<dbReference type="EMBL" id="MTKS01000234">
    <property type="protein sequence ID" value="RWX50993.1"/>
    <property type="molecule type" value="Genomic_DNA"/>
</dbReference>
<dbReference type="SUPFAM" id="SSF53850">
    <property type="entry name" value="Periplasmic binding protein-like II"/>
    <property type="match status" value="1"/>
</dbReference>
<keyword evidence="15" id="KW-1185">Reference proteome</keyword>
<sequence length="335" mass="37815">MKNKRNNKRINFLLISLCFLLCALSVAPPVLSAQAKGQDLRYRLKWLFNIGAAGDIYADKAGYFARQGLRVTVREGGPERNAINELELGRAEFGVASADQVIRALDKGAHLVVLAQIFQVNPMQWIYRADQPEIRRLNDLRGRKIGITFGGNDETIMRTLLTKAGIREKEVELRGVRFDFTPFYRRKVEIWPVYRNTQGVILTDKLAKEGEQVRFFNPAAFGVNFVANSVVASEKMTKEHPQVVKKFLTALLQGWEAAMNPAEEAKVLAAVQELDKSTDELTMKKQLASTRELVLADAKKIGAVDVPAWQQTEAIMLQAGRIKRSVQVEKYLRKR</sequence>
<evidence type="ECO:0000256" key="5">
    <source>
        <dbReference type="ARBA" id="ARBA00022679"/>
    </source>
</evidence>
<evidence type="ECO:0000256" key="12">
    <source>
        <dbReference type="SAM" id="SignalP"/>
    </source>
</evidence>
<dbReference type="PANTHER" id="PTHR31528:SF1">
    <property type="entry name" value="4-AMINO-5-HYDROXYMETHYL-2-METHYLPYRIMIDINE PHOSPHATE SYNTHASE THI11-RELATED"/>
    <property type="match status" value="1"/>
</dbReference>
<protein>
    <recommendedName>
        <fullName evidence="10">Thiamine pyrimidine synthase</fullName>
    </recommendedName>
</protein>
<comment type="function">
    <text evidence="1">Responsible for the formation of the pyrimidine heterocycle in the thiamine biosynthesis pathway. Catalyzes the formation of hydroxymethylpyrimidine phosphate (HMP-P) from histidine and pyridoxal phosphate (PLP). The protein uses PLP and the active site histidine to form HMP-P, generating an inactive enzyme. The enzyme can only undergo a single turnover, which suggests it is a suicide enzyme.</text>
</comment>
<dbReference type="Proteomes" id="UP000288892">
    <property type="component" value="Unassembled WGS sequence"/>
</dbReference>
<keyword evidence="7" id="KW-0663">Pyridoxal phosphate</keyword>
<evidence type="ECO:0000256" key="6">
    <source>
        <dbReference type="ARBA" id="ARBA00022723"/>
    </source>
</evidence>
<evidence type="ECO:0000256" key="1">
    <source>
        <dbReference type="ARBA" id="ARBA00003469"/>
    </source>
</evidence>
<comment type="subunit">
    <text evidence="4">Homodimer.</text>
</comment>
<evidence type="ECO:0000313" key="15">
    <source>
        <dbReference type="Proteomes" id="UP000288892"/>
    </source>
</evidence>
<dbReference type="Gene3D" id="3.40.190.10">
    <property type="entry name" value="Periplasmic binding protein-like II"/>
    <property type="match status" value="2"/>
</dbReference>
<gene>
    <name evidence="14" type="ORF">VU01_12343</name>
</gene>
<dbReference type="GO" id="GO:0009228">
    <property type="term" value="P:thiamine biosynthetic process"/>
    <property type="evidence" value="ECO:0007669"/>
    <property type="project" value="UniProtKB-KW"/>
</dbReference>
<organism evidence="14 15">
    <name type="scientific">Candidatus Electrothrix marina</name>
    <dbReference type="NCBI Taxonomy" id="1859130"/>
    <lineage>
        <taxon>Bacteria</taxon>
        <taxon>Pseudomonadati</taxon>
        <taxon>Thermodesulfobacteriota</taxon>
        <taxon>Desulfobulbia</taxon>
        <taxon>Desulfobulbales</taxon>
        <taxon>Desulfobulbaceae</taxon>
        <taxon>Candidatus Electrothrix</taxon>
    </lineage>
</organism>
<evidence type="ECO:0000256" key="9">
    <source>
        <dbReference type="ARBA" id="ARBA00023004"/>
    </source>
</evidence>
<evidence type="ECO:0000256" key="3">
    <source>
        <dbReference type="ARBA" id="ARBA00009406"/>
    </source>
</evidence>
<dbReference type="Pfam" id="PF09084">
    <property type="entry name" value="NMT1"/>
    <property type="match status" value="1"/>
</dbReference>
<comment type="similarity">
    <text evidence="3">Belongs to the NMT1/THI5 family.</text>
</comment>